<name>T1F083_HELRO</name>
<organism evidence="3 4">
    <name type="scientific">Helobdella robusta</name>
    <name type="common">Californian leech</name>
    <dbReference type="NCBI Taxonomy" id="6412"/>
    <lineage>
        <taxon>Eukaryota</taxon>
        <taxon>Metazoa</taxon>
        <taxon>Spiralia</taxon>
        <taxon>Lophotrochozoa</taxon>
        <taxon>Annelida</taxon>
        <taxon>Clitellata</taxon>
        <taxon>Hirudinea</taxon>
        <taxon>Rhynchobdellida</taxon>
        <taxon>Glossiphoniidae</taxon>
        <taxon>Helobdella</taxon>
    </lineage>
</organism>
<dbReference type="AlphaFoldDB" id="T1F083"/>
<dbReference type="Proteomes" id="UP000015101">
    <property type="component" value="Unassembled WGS sequence"/>
</dbReference>
<dbReference type="KEGG" id="hro:HELRODRAFT_168151"/>
<reference evidence="4" key="1">
    <citation type="submission" date="2012-12" db="EMBL/GenBank/DDBJ databases">
        <authorList>
            <person name="Hellsten U."/>
            <person name="Grimwood J."/>
            <person name="Chapman J.A."/>
            <person name="Shapiro H."/>
            <person name="Aerts A."/>
            <person name="Otillar R.P."/>
            <person name="Terry A.Y."/>
            <person name="Boore J.L."/>
            <person name="Simakov O."/>
            <person name="Marletaz F."/>
            <person name="Cho S.-J."/>
            <person name="Edsinger-Gonzales E."/>
            <person name="Havlak P."/>
            <person name="Kuo D.-H."/>
            <person name="Larsson T."/>
            <person name="Lv J."/>
            <person name="Arendt D."/>
            <person name="Savage R."/>
            <person name="Osoegawa K."/>
            <person name="de Jong P."/>
            <person name="Lindberg D.R."/>
            <person name="Seaver E.C."/>
            <person name="Weisblat D.A."/>
            <person name="Putnam N.H."/>
            <person name="Grigoriev I.V."/>
            <person name="Rokhsar D.S."/>
        </authorList>
    </citation>
    <scope>NUCLEOTIDE SEQUENCE</scope>
</reference>
<gene>
    <name evidence="3" type="primary">20202233</name>
    <name evidence="2" type="ORF">HELRODRAFT_168151</name>
</gene>
<proteinExistence type="predicted"/>
<protein>
    <submittedName>
        <fullName evidence="2 3">Uncharacterized protein</fullName>
    </submittedName>
</protein>
<dbReference type="HOGENOM" id="CLU_1612599_0_0_1"/>
<evidence type="ECO:0000313" key="3">
    <source>
        <dbReference type="EnsemblMetazoa" id="HelroP168151"/>
    </source>
</evidence>
<sequence length="165" mass="18574">MERDKGEKERMSGQAGKCITYKHQSESAHHKKVSTSHSKTTIRWYNCGQEDEGKNLADQTTKLRLKNTNFRQSCYSPVLQKVNQLPAKNKQMKDDEYQPPWNLTKPNIKISKGDNDRLAYVNETTSTALKSDVQVHVDANGSADPGTKIGGAGRHCSFQQTFSDK</sequence>
<dbReference type="EMBL" id="AMQM01002908">
    <property type="status" value="NOT_ANNOTATED_CDS"/>
    <property type="molecule type" value="Genomic_DNA"/>
</dbReference>
<keyword evidence="4" id="KW-1185">Reference proteome</keyword>
<reference evidence="3" key="3">
    <citation type="submission" date="2015-06" db="UniProtKB">
        <authorList>
            <consortium name="EnsemblMetazoa"/>
        </authorList>
    </citation>
    <scope>IDENTIFICATION</scope>
</reference>
<dbReference type="EMBL" id="KB095905">
    <property type="protein sequence ID" value="ESO10260.1"/>
    <property type="molecule type" value="Genomic_DNA"/>
</dbReference>
<dbReference type="CTD" id="20202233"/>
<feature type="region of interest" description="Disordered" evidence="1">
    <location>
        <begin position="89"/>
        <end position="109"/>
    </location>
</feature>
<feature type="region of interest" description="Disordered" evidence="1">
    <location>
        <begin position="141"/>
        <end position="165"/>
    </location>
</feature>
<reference evidence="2 4" key="2">
    <citation type="journal article" date="2013" name="Nature">
        <title>Insights into bilaterian evolution from three spiralian genomes.</title>
        <authorList>
            <person name="Simakov O."/>
            <person name="Marletaz F."/>
            <person name="Cho S.J."/>
            <person name="Edsinger-Gonzales E."/>
            <person name="Havlak P."/>
            <person name="Hellsten U."/>
            <person name="Kuo D.H."/>
            <person name="Larsson T."/>
            <person name="Lv J."/>
            <person name="Arendt D."/>
            <person name="Savage R."/>
            <person name="Osoegawa K."/>
            <person name="de Jong P."/>
            <person name="Grimwood J."/>
            <person name="Chapman J.A."/>
            <person name="Shapiro H."/>
            <person name="Aerts A."/>
            <person name="Otillar R.P."/>
            <person name="Terry A.Y."/>
            <person name="Boore J.L."/>
            <person name="Grigoriev I.V."/>
            <person name="Lindberg D.R."/>
            <person name="Seaver E.C."/>
            <person name="Weisblat D.A."/>
            <person name="Putnam N.H."/>
            <person name="Rokhsar D.S."/>
        </authorList>
    </citation>
    <scope>NUCLEOTIDE SEQUENCE</scope>
</reference>
<dbReference type="EMBL" id="AMQM01002909">
    <property type="status" value="NOT_ANNOTATED_CDS"/>
    <property type="molecule type" value="Genomic_DNA"/>
</dbReference>
<dbReference type="InParanoid" id="T1F083"/>
<evidence type="ECO:0000256" key="1">
    <source>
        <dbReference type="SAM" id="MobiDB-lite"/>
    </source>
</evidence>
<dbReference type="RefSeq" id="XP_009012074.1">
    <property type="nucleotide sequence ID" value="XM_009013826.1"/>
</dbReference>
<dbReference type="GeneID" id="20202233"/>
<evidence type="ECO:0000313" key="2">
    <source>
        <dbReference type="EMBL" id="ESO10260.1"/>
    </source>
</evidence>
<evidence type="ECO:0000313" key="4">
    <source>
        <dbReference type="Proteomes" id="UP000015101"/>
    </source>
</evidence>
<accession>T1F083</accession>
<dbReference type="EnsemblMetazoa" id="HelroT168151">
    <property type="protein sequence ID" value="HelroP168151"/>
    <property type="gene ID" value="HelroG168151"/>
</dbReference>